<evidence type="ECO:0000256" key="1">
    <source>
        <dbReference type="ARBA" id="ARBA00001946"/>
    </source>
</evidence>
<dbReference type="InterPro" id="IPR051400">
    <property type="entry name" value="HAD-like_hydrolase"/>
</dbReference>
<dbReference type="InterPro" id="IPR006439">
    <property type="entry name" value="HAD-SF_hydro_IA"/>
</dbReference>
<organism evidence="6 7">
    <name type="scientific">Halogeometricum borinquense</name>
    <dbReference type="NCBI Taxonomy" id="60847"/>
    <lineage>
        <taxon>Archaea</taxon>
        <taxon>Methanobacteriati</taxon>
        <taxon>Methanobacteriota</taxon>
        <taxon>Stenosarchaea group</taxon>
        <taxon>Halobacteria</taxon>
        <taxon>Halobacteriales</taxon>
        <taxon>Haloferacaceae</taxon>
        <taxon>Halogeometricum</taxon>
    </lineage>
</organism>
<dbReference type="RefSeq" id="WP_006055748.1">
    <property type="nucleotide sequence ID" value="NZ_RZHH01000001.1"/>
</dbReference>
<dbReference type="GeneID" id="9989255"/>
<dbReference type="Proteomes" id="UP000294028">
    <property type="component" value="Unassembled WGS sequence"/>
</dbReference>
<dbReference type="Pfam" id="PF00702">
    <property type="entry name" value="Hydrolase"/>
    <property type="match status" value="1"/>
</dbReference>
<reference evidence="6 7" key="1">
    <citation type="submission" date="2018-12" db="EMBL/GenBank/DDBJ databases">
        <title>Genome analysis provides insights into bioremediation potentialities of Halogeometricum borinquense strain N11.</title>
        <authorList>
            <person name="Najjari A."/>
            <person name="Youssef N."/>
            <person name="Fhoula I."/>
            <person name="Ben Dhia O."/>
            <person name="Mahjoubi M."/>
            <person name="Ouzari H.I."/>
            <person name="Cherif A."/>
        </authorList>
    </citation>
    <scope>NUCLEOTIDE SEQUENCE [LARGE SCALE GENOMIC DNA]</scope>
    <source>
        <strain evidence="6 7">N11</strain>
    </source>
</reference>
<dbReference type="Gene3D" id="1.10.150.240">
    <property type="entry name" value="Putative phosphatase, domain 2"/>
    <property type="match status" value="1"/>
</dbReference>
<dbReference type="SFLD" id="SFLDS00003">
    <property type="entry name" value="Haloacid_Dehalogenase"/>
    <property type="match status" value="1"/>
</dbReference>
<dbReference type="InterPro" id="IPR036412">
    <property type="entry name" value="HAD-like_sf"/>
</dbReference>
<dbReference type="EMBL" id="RZHH01000001">
    <property type="protein sequence ID" value="RYJ19539.1"/>
    <property type="molecule type" value="Genomic_DNA"/>
</dbReference>
<evidence type="ECO:0000313" key="6">
    <source>
        <dbReference type="EMBL" id="RYJ19539.1"/>
    </source>
</evidence>
<name>A0A482TQ73_9EURY</name>
<dbReference type="SFLD" id="SFLDG01129">
    <property type="entry name" value="C1.5:_HAD__Beta-PGM__Phosphata"/>
    <property type="match status" value="1"/>
</dbReference>
<dbReference type="GO" id="GO:0016791">
    <property type="term" value="F:phosphatase activity"/>
    <property type="evidence" value="ECO:0007669"/>
    <property type="project" value="TreeGrafter"/>
</dbReference>
<accession>A0A482TQ73</accession>
<comment type="cofactor">
    <cofactor evidence="1">
        <name>Mg(2+)</name>
        <dbReference type="ChEBI" id="CHEBI:18420"/>
    </cofactor>
</comment>
<keyword evidence="5" id="KW-0460">Magnesium</keyword>
<dbReference type="OMA" id="YEAGAHK"/>
<protein>
    <submittedName>
        <fullName evidence="6">HAD family hydrolase</fullName>
    </submittedName>
</protein>
<dbReference type="GO" id="GO:0044281">
    <property type="term" value="P:small molecule metabolic process"/>
    <property type="evidence" value="ECO:0007669"/>
    <property type="project" value="UniProtKB-ARBA"/>
</dbReference>
<comment type="caution">
    <text evidence="6">The sequence shown here is derived from an EMBL/GenBank/DDBJ whole genome shotgun (WGS) entry which is preliminary data.</text>
</comment>
<dbReference type="InterPro" id="IPR023214">
    <property type="entry name" value="HAD_sf"/>
</dbReference>
<proteinExistence type="inferred from homology"/>
<evidence type="ECO:0000256" key="2">
    <source>
        <dbReference type="ARBA" id="ARBA00007958"/>
    </source>
</evidence>
<dbReference type="InterPro" id="IPR023198">
    <property type="entry name" value="PGP-like_dom2"/>
</dbReference>
<dbReference type="SUPFAM" id="SSF56784">
    <property type="entry name" value="HAD-like"/>
    <property type="match status" value="1"/>
</dbReference>
<dbReference type="NCBIfam" id="TIGR01549">
    <property type="entry name" value="HAD-SF-IA-v1"/>
    <property type="match status" value="1"/>
</dbReference>
<gene>
    <name evidence="6" type="ORF">ELS19_00640</name>
</gene>
<evidence type="ECO:0000256" key="3">
    <source>
        <dbReference type="ARBA" id="ARBA00022723"/>
    </source>
</evidence>
<evidence type="ECO:0000313" key="7">
    <source>
        <dbReference type="Proteomes" id="UP000294028"/>
    </source>
</evidence>
<evidence type="ECO:0000256" key="5">
    <source>
        <dbReference type="ARBA" id="ARBA00022842"/>
    </source>
</evidence>
<dbReference type="GO" id="GO:0046872">
    <property type="term" value="F:metal ion binding"/>
    <property type="evidence" value="ECO:0007669"/>
    <property type="project" value="UniProtKB-KW"/>
</dbReference>
<dbReference type="Gene3D" id="3.40.50.1000">
    <property type="entry name" value="HAD superfamily/HAD-like"/>
    <property type="match status" value="1"/>
</dbReference>
<evidence type="ECO:0000256" key="4">
    <source>
        <dbReference type="ARBA" id="ARBA00022801"/>
    </source>
</evidence>
<comment type="similarity">
    <text evidence="2">Belongs to the HAD-like hydrolase superfamily.</text>
</comment>
<sequence>MTTTVYFDLDGTLLDYETPFDTWFERTVPVEATAAITETFGSNLTASLDSFEPDPYERAFEVVCNEYGIDADPEALATTFVDTEVAATRVAPSVRRLVASVAERHQSGILTNGNETVQRRKVETHGLDELVDEIVVSEEVGARKPDAGIFETAKERLPADAFVFVGDSYETDIVPAQEHGFETVYVGDDHRPDATVAAANTEALASLLRPLVG</sequence>
<dbReference type="AlphaFoldDB" id="A0A482TQ73"/>
<dbReference type="PANTHER" id="PTHR46470:SF2">
    <property type="entry name" value="GLYCERALDEHYDE 3-PHOSPHATE PHOSPHATASE"/>
    <property type="match status" value="1"/>
</dbReference>
<dbReference type="PRINTS" id="PR00413">
    <property type="entry name" value="HADHALOGNASE"/>
</dbReference>
<dbReference type="PANTHER" id="PTHR46470">
    <property type="entry name" value="N-ACYLNEURAMINATE-9-PHOSPHATASE"/>
    <property type="match status" value="1"/>
</dbReference>
<keyword evidence="3" id="KW-0479">Metal-binding</keyword>
<keyword evidence="4 6" id="KW-0378">Hydrolase</keyword>